<organism evidence="3 4">
    <name type="scientific">Paenibacillus hunanensis</name>
    <dbReference type="NCBI Taxonomy" id="539262"/>
    <lineage>
        <taxon>Bacteria</taxon>
        <taxon>Bacillati</taxon>
        <taxon>Bacillota</taxon>
        <taxon>Bacilli</taxon>
        <taxon>Bacillales</taxon>
        <taxon>Paenibacillaceae</taxon>
        <taxon>Paenibacillus</taxon>
    </lineage>
</organism>
<accession>A0ABU1J473</accession>
<name>A0ABU1J473_9BACL</name>
<dbReference type="RefSeq" id="WP_188778236.1">
    <property type="nucleotide sequence ID" value="NZ_BMMB01000015.1"/>
</dbReference>
<comment type="similarity">
    <text evidence="1">Belongs to the short-chain dehydrogenases/reductases (SDR) family.</text>
</comment>
<dbReference type="PANTHER" id="PTHR24321:SF8">
    <property type="entry name" value="ESTRADIOL 17-BETA-DEHYDROGENASE 8-RELATED"/>
    <property type="match status" value="1"/>
</dbReference>
<dbReference type="Gene3D" id="3.40.50.720">
    <property type="entry name" value="NAD(P)-binding Rossmann-like Domain"/>
    <property type="match status" value="1"/>
</dbReference>
<evidence type="ECO:0000256" key="1">
    <source>
        <dbReference type="ARBA" id="ARBA00006484"/>
    </source>
</evidence>
<dbReference type="InterPro" id="IPR002347">
    <property type="entry name" value="SDR_fam"/>
</dbReference>
<dbReference type="NCBIfam" id="NF005559">
    <property type="entry name" value="PRK07231.1"/>
    <property type="match status" value="1"/>
</dbReference>
<keyword evidence="2" id="KW-0560">Oxidoreductase</keyword>
<dbReference type="PROSITE" id="PS00061">
    <property type="entry name" value="ADH_SHORT"/>
    <property type="match status" value="1"/>
</dbReference>
<protein>
    <submittedName>
        <fullName evidence="3">NAD(P)-dependent dehydrogenase (Short-subunit alcohol dehydrogenase family)</fullName>
    </submittedName>
</protein>
<dbReference type="PRINTS" id="PR00080">
    <property type="entry name" value="SDRFAMILY"/>
</dbReference>
<sequence length="251" mass="26493">MSSLTGKVAIVTGGANGIGEACVKEMVAAGARVIFSDLNDELGQKLEQELNANGGEVRYQHSDVSKEEDVKALIQRAIDEFGRLDTIVSNAGIGNTDSTDDLTFESWRKLMSVNLDGVFLCAKYAIQEMKKNGAQGGSVINMASMLGHVGRAATAAYTASKGGIVNLTKSLALEYGPDNIRVNAVCPGYIETPLLNATLDEETQNYLASLHAFGRLGKPEEVGKAVVFLASDDSSFVTGSSLMVDGGYTAQ</sequence>
<dbReference type="SUPFAM" id="SSF51735">
    <property type="entry name" value="NAD(P)-binding Rossmann-fold domains"/>
    <property type="match status" value="1"/>
</dbReference>
<comment type="caution">
    <text evidence="3">The sequence shown here is derived from an EMBL/GenBank/DDBJ whole genome shotgun (WGS) entry which is preliminary data.</text>
</comment>
<dbReference type="InterPro" id="IPR020904">
    <property type="entry name" value="Sc_DH/Rdtase_CS"/>
</dbReference>
<evidence type="ECO:0000313" key="3">
    <source>
        <dbReference type="EMBL" id="MDR6246313.1"/>
    </source>
</evidence>
<proteinExistence type="inferred from homology"/>
<dbReference type="NCBIfam" id="NF009466">
    <property type="entry name" value="PRK12826.1-2"/>
    <property type="match status" value="1"/>
</dbReference>
<keyword evidence="4" id="KW-1185">Reference proteome</keyword>
<evidence type="ECO:0000313" key="4">
    <source>
        <dbReference type="Proteomes" id="UP001185028"/>
    </source>
</evidence>
<reference evidence="3 4" key="1">
    <citation type="submission" date="2023-07" db="EMBL/GenBank/DDBJ databases">
        <title>Genomic Encyclopedia of Type Strains, Phase IV (KMG-IV): sequencing the most valuable type-strain genomes for metagenomic binning, comparative biology and taxonomic classification.</title>
        <authorList>
            <person name="Goeker M."/>
        </authorList>
    </citation>
    <scope>NUCLEOTIDE SEQUENCE [LARGE SCALE GENOMIC DNA]</scope>
    <source>
        <strain evidence="3 4">DSM 22170</strain>
    </source>
</reference>
<dbReference type="PRINTS" id="PR00081">
    <property type="entry name" value="GDHRDH"/>
</dbReference>
<dbReference type="InterPro" id="IPR036291">
    <property type="entry name" value="NAD(P)-bd_dom_sf"/>
</dbReference>
<gene>
    <name evidence="3" type="ORF">JOC58_004244</name>
</gene>
<evidence type="ECO:0000256" key="2">
    <source>
        <dbReference type="ARBA" id="ARBA00023002"/>
    </source>
</evidence>
<dbReference type="PANTHER" id="PTHR24321">
    <property type="entry name" value="DEHYDROGENASES, SHORT CHAIN"/>
    <property type="match status" value="1"/>
</dbReference>
<dbReference type="Proteomes" id="UP001185028">
    <property type="component" value="Unassembled WGS sequence"/>
</dbReference>
<dbReference type="Pfam" id="PF13561">
    <property type="entry name" value="adh_short_C2"/>
    <property type="match status" value="1"/>
</dbReference>
<dbReference type="EMBL" id="JAVDQH010000026">
    <property type="protein sequence ID" value="MDR6246313.1"/>
    <property type="molecule type" value="Genomic_DNA"/>
</dbReference>